<evidence type="ECO:0000256" key="1">
    <source>
        <dbReference type="SAM" id="Phobius"/>
    </source>
</evidence>
<feature type="transmembrane region" description="Helical" evidence="1">
    <location>
        <begin position="24"/>
        <end position="42"/>
    </location>
</feature>
<keyword evidence="1" id="KW-1133">Transmembrane helix</keyword>
<evidence type="ECO:0000313" key="2">
    <source>
        <dbReference type="EMBL" id="PSJ37339.1"/>
    </source>
</evidence>
<dbReference type="EMBL" id="PXYI01000009">
    <property type="protein sequence ID" value="PSJ37339.1"/>
    <property type="molecule type" value="Genomic_DNA"/>
</dbReference>
<dbReference type="Pfam" id="PF10067">
    <property type="entry name" value="DUF2306"/>
    <property type="match status" value="1"/>
</dbReference>
<keyword evidence="1" id="KW-0472">Membrane</keyword>
<gene>
    <name evidence="2" type="ORF">C7I55_22755</name>
</gene>
<feature type="transmembrane region" description="Helical" evidence="1">
    <location>
        <begin position="54"/>
        <end position="73"/>
    </location>
</feature>
<protein>
    <recommendedName>
        <fullName evidence="4">DUF2306 domain-containing protein</fullName>
    </recommendedName>
</protein>
<evidence type="ECO:0008006" key="4">
    <source>
        <dbReference type="Google" id="ProtNLM"/>
    </source>
</evidence>
<dbReference type="AlphaFoldDB" id="A0A2P7QHA4"/>
<comment type="caution">
    <text evidence="2">The sequence shown here is derived from an EMBL/GenBank/DDBJ whole genome shotgun (WGS) entry which is preliminary data.</text>
</comment>
<name>A0A2P7QHA4_9SPHN</name>
<dbReference type="InterPro" id="IPR018750">
    <property type="entry name" value="DUF2306_membrane"/>
</dbReference>
<evidence type="ECO:0000313" key="3">
    <source>
        <dbReference type="Proteomes" id="UP000241167"/>
    </source>
</evidence>
<proteinExistence type="predicted"/>
<keyword evidence="3" id="KW-1185">Reference proteome</keyword>
<keyword evidence="1" id="KW-0812">Transmembrane</keyword>
<organism evidence="2 3">
    <name type="scientific">Allosphingosinicella deserti</name>
    <dbReference type="NCBI Taxonomy" id="2116704"/>
    <lineage>
        <taxon>Bacteria</taxon>
        <taxon>Pseudomonadati</taxon>
        <taxon>Pseudomonadota</taxon>
        <taxon>Alphaproteobacteria</taxon>
        <taxon>Sphingomonadales</taxon>
        <taxon>Sphingomonadaceae</taxon>
        <taxon>Allosphingosinicella</taxon>
    </lineage>
</organism>
<reference evidence="2 3" key="1">
    <citation type="submission" date="2018-03" db="EMBL/GenBank/DDBJ databases">
        <title>The draft genome of Sphingosinicella sp. GL-C-18.</title>
        <authorList>
            <person name="Liu L."/>
            <person name="Li L."/>
            <person name="Liang L."/>
            <person name="Zhang X."/>
            <person name="Wang T."/>
        </authorList>
    </citation>
    <scope>NUCLEOTIDE SEQUENCE [LARGE SCALE GENOMIC DNA]</scope>
    <source>
        <strain evidence="2 3">GL-C-18</strain>
    </source>
</reference>
<feature type="transmembrane region" description="Helical" evidence="1">
    <location>
        <begin position="112"/>
        <end position="130"/>
    </location>
</feature>
<feature type="transmembrane region" description="Helical" evidence="1">
    <location>
        <begin position="79"/>
        <end position="100"/>
    </location>
</feature>
<sequence length="140" mass="15632">MLLTVTVALVRGSGEWQTLPGIVWFHIGTMLLALGLTPVVLLRRRGDRWHRRLGYVWVIALVTTAIATFWIRMSNPGHLGPIHVLSAFTIIQVPRIVLAARRHDVAAHRRGILLVVIGALLIAGFFTFMPSRLLGDWLLS</sequence>
<dbReference type="OrthoDB" id="9815686at2"/>
<dbReference type="RefSeq" id="WP_106515429.1">
    <property type="nucleotide sequence ID" value="NZ_PXYI01000009.1"/>
</dbReference>
<accession>A0A2P7QHA4</accession>
<dbReference type="Proteomes" id="UP000241167">
    <property type="component" value="Unassembled WGS sequence"/>
</dbReference>